<dbReference type="AlphaFoldDB" id="A0A7U2I8L2"/>
<dbReference type="Proteomes" id="UP000663193">
    <property type="component" value="Chromosome 18"/>
</dbReference>
<proteinExistence type="predicted"/>
<dbReference type="EMBL" id="CP069040">
    <property type="protein sequence ID" value="QRD05133.1"/>
    <property type="molecule type" value="Genomic_DNA"/>
</dbReference>
<gene>
    <name evidence="1" type="ORF">JI435_422060</name>
</gene>
<sequence length="52" mass="6224">MKPLEQPIAKPVATRQVLRLRRQRRFDMFTLFFHCSTSLIDTCHFTLGRRCT</sequence>
<name>A0A7U2I8L2_PHANO</name>
<dbReference type="VEuPathDB" id="FungiDB:JI435_422060"/>
<evidence type="ECO:0000313" key="2">
    <source>
        <dbReference type="Proteomes" id="UP000663193"/>
    </source>
</evidence>
<accession>A0A7U2I8L2</accession>
<organism evidence="1 2">
    <name type="scientific">Phaeosphaeria nodorum (strain SN15 / ATCC MYA-4574 / FGSC 10173)</name>
    <name type="common">Glume blotch fungus</name>
    <name type="synonym">Parastagonospora nodorum</name>
    <dbReference type="NCBI Taxonomy" id="321614"/>
    <lineage>
        <taxon>Eukaryota</taxon>
        <taxon>Fungi</taxon>
        <taxon>Dikarya</taxon>
        <taxon>Ascomycota</taxon>
        <taxon>Pezizomycotina</taxon>
        <taxon>Dothideomycetes</taxon>
        <taxon>Pleosporomycetidae</taxon>
        <taxon>Pleosporales</taxon>
        <taxon>Pleosporineae</taxon>
        <taxon>Phaeosphaeriaceae</taxon>
        <taxon>Parastagonospora</taxon>
    </lineage>
</organism>
<protein>
    <submittedName>
        <fullName evidence="1">Uncharacterized protein</fullName>
    </submittedName>
</protein>
<reference evidence="2" key="1">
    <citation type="journal article" date="2021" name="BMC Genomics">
        <title>Chromosome-level genome assembly and manually-curated proteome of model necrotroph Parastagonospora nodorum Sn15 reveals a genome-wide trove of candidate effector homologs, and redundancy of virulence-related functions within an accessory chromosome.</title>
        <authorList>
            <person name="Bertazzoni S."/>
            <person name="Jones D.A.B."/>
            <person name="Phan H.T."/>
            <person name="Tan K.-C."/>
            <person name="Hane J.K."/>
        </authorList>
    </citation>
    <scope>NUCLEOTIDE SEQUENCE [LARGE SCALE GENOMIC DNA]</scope>
    <source>
        <strain evidence="2">SN15 / ATCC MYA-4574 / FGSC 10173)</strain>
    </source>
</reference>
<evidence type="ECO:0000313" key="1">
    <source>
        <dbReference type="EMBL" id="QRD05133.1"/>
    </source>
</evidence>
<keyword evidence="2" id="KW-1185">Reference proteome</keyword>